<dbReference type="Proteomes" id="UP000294830">
    <property type="component" value="Unassembled WGS sequence"/>
</dbReference>
<proteinExistence type="inferred from homology"/>
<reference evidence="3 4" key="1">
    <citation type="submission" date="2019-03" db="EMBL/GenBank/DDBJ databases">
        <title>Genomic Encyclopedia of Archaeal and Bacterial Type Strains, Phase II (KMG-II): from individual species to whole genera.</title>
        <authorList>
            <person name="Goeker M."/>
        </authorList>
    </citation>
    <scope>NUCLEOTIDE SEQUENCE [LARGE SCALE GENOMIC DNA]</scope>
    <source>
        <strain evidence="3 4">RL-C</strain>
    </source>
</reference>
<evidence type="ECO:0000256" key="2">
    <source>
        <dbReference type="ARBA" id="ARBA00023235"/>
    </source>
</evidence>
<dbReference type="OrthoDB" id="618431at2"/>
<keyword evidence="2" id="KW-0413">Isomerase</keyword>
<name>A0A4R2EUM6_9BACT</name>
<dbReference type="GO" id="GO:0016853">
    <property type="term" value="F:isomerase activity"/>
    <property type="evidence" value="ECO:0007669"/>
    <property type="project" value="UniProtKB-KW"/>
</dbReference>
<keyword evidence="4" id="KW-1185">Reference proteome</keyword>
<dbReference type="EMBL" id="SLWB01000001">
    <property type="protein sequence ID" value="TCN73019.1"/>
    <property type="molecule type" value="Genomic_DNA"/>
</dbReference>
<dbReference type="InterPro" id="IPR010819">
    <property type="entry name" value="AGE/CE"/>
</dbReference>
<accession>A0A4R2EUM6</accession>
<sequence>MEKNFAEIASLYRSNLLDRVMPFWMKNSLDHEFGGYFTCLARDGRVFDTDKFMWLQNRELWMLSFLYNKQEAKQEWRDAADLGYHFLKKHGRAADGSWYFSVDRQGNPLVQPYNIFSDCFATMGFSEYAKMTGDAEAMDIAITTFNNILKRQDNPKGIWSKAVPGSRNLINFSLPMILSNLVLLLKDVLPKEQVDETVAHCVDMVMNTFLDKERGIIFENVLPNGEHHDSYEGRLINPGHGIESMWFIMDIAKAYGNDELMKQAVETTLSILEYGWDKEHEGILYFLDEKGNPPLQLEWDQKLWWVHLETLISLSKGYLYTGDERCWEWYKKVHEYSWSHFNDEVYGEWYGYLNRQGQPLTTLKGSKWKGCFHLPRALYQCSVTFDALAQKHSK</sequence>
<dbReference type="CDD" id="cd00249">
    <property type="entry name" value="AGE"/>
    <property type="match status" value="1"/>
</dbReference>
<dbReference type="PANTHER" id="PTHR15108">
    <property type="entry name" value="N-ACYLGLUCOSAMINE-2-EPIMERASE"/>
    <property type="match status" value="1"/>
</dbReference>
<evidence type="ECO:0000256" key="1">
    <source>
        <dbReference type="ARBA" id="ARBA00008558"/>
    </source>
</evidence>
<evidence type="ECO:0000313" key="4">
    <source>
        <dbReference type="Proteomes" id="UP000294830"/>
    </source>
</evidence>
<dbReference type="FunFam" id="1.50.10.10:FF:000021">
    <property type="entry name" value="N-acylglucosamine 2-epimerase"/>
    <property type="match status" value="1"/>
</dbReference>
<dbReference type="InterPro" id="IPR012341">
    <property type="entry name" value="6hp_glycosidase-like_sf"/>
</dbReference>
<comment type="caution">
    <text evidence="3">The sequence shown here is derived from an EMBL/GenBank/DDBJ whole genome shotgun (WGS) entry which is preliminary data.</text>
</comment>
<evidence type="ECO:0000313" key="3">
    <source>
        <dbReference type="EMBL" id="TCN73019.1"/>
    </source>
</evidence>
<dbReference type="AlphaFoldDB" id="A0A4R2EUM6"/>
<dbReference type="InterPro" id="IPR008928">
    <property type="entry name" value="6-hairpin_glycosidase_sf"/>
</dbReference>
<comment type="similarity">
    <text evidence="1">Belongs to the N-acylglucosamine 2-epimerase family.</text>
</comment>
<dbReference type="Gene3D" id="1.50.10.10">
    <property type="match status" value="1"/>
</dbReference>
<dbReference type="Pfam" id="PF07221">
    <property type="entry name" value="GlcNAc_2-epim"/>
    <property type="match status" value="1"/>
</dbReference>
<dbReference type="InterPro" id="IPR034116">
    <property type="entry name" value="AGE_dom"/>
</dbReference>
<dbReference type="RefSeq" id="WP_131837805.1">
    <property type="nucleotide sequence ID" value="NZ_SLWB01000001.1"/>
</dbReference>
<gene>
    <name evidence="3" type="ORF">CLV25_101237</name>
</gene>
<dbReference type="SUPFAM" id="SSF48208">
    <property type="entry name" value="Six-hairpin glycosidases"/>
    <property type="match status" value="1"/>
</dbReference>
<dbReference type="GO" id="GO:0005975">
    <property type="term" value="P:carbohydrate metabolic process"/>
    <property type="evidence" value="ECO:0007669"/>
    <property type="project" value="InterPro"/>
</dbReference>
<protein>
    <submittedName>
        <fullName evidence="3">N-acylglucosamine 2-epimerase</fullName>
    </submittedName>
</protein>
<organism evidence="3 4">
    <name type="scientific">Acetobacteroides hydrogenigenes</name>
    <dbReference type="NCBI Taxonomy" id="979970"/>
    <lineage>
        <taxon>Bacteria</taxon>
        <taxon>Pseudomonadati</taxon>
        <taxon>Bacteroidota</taxon>
        <taxon>Bacteroidia</taxon>
        <taxon>Bacteroidales</taxon>
        <taxon>Rikenellaceae</taxon>
        <taxon>Acetobacteroides</taxon>
    </lineage>
</organism>